<evidence type="ECO:0000256" key="25">
    <source>
        <dbReference type="SAM" id="MobiDB-lite"/>
    </source>
</evidence>
<evidence type="ECO:0000256" key="15">
    <source>
        <dbReference type="ARBA" id="ARBA00022958"/>
    </source>
</evidence>
<keyword evidence="5" id="KW-0813">Transport</keyword>
<evidence type="ECO:0000256" key="7">
    <source>
        <dbReference type="ARBA" id="ARBA00022538"/>
    </source>
</evidence>
<dbReference type="GO" id="GO:0006813">
    <property type="term" value="P:potassium ion transport"/>
    <property type="evidence" value="ECO:0007669"/>
    <property type="project" value="UniProtKB-KW"/>
</dbReference>
<dbReference type="EMBL" id="JANBTX010000415">
    <property type="protein sequence ID" value="KAJ2682448.1"/>
    <property type="molecule type" value="Genomic_DNA"/>
</dbReference>
<name>A0A9W8GDH5_9FUNG</name>
<dbReference type="SUPFAM" id="SSF90123">
    <property type="entry name" value="ABC transporter transmembrane region"/>
    <property type="match status" value="1"/>
</dbReference>
<evidence type="ECO:0000256" key="8">
    <source>
        <dbReference type="ARBA" id="ARBA00022553"/>
    </source>
</evidence>
<dbReference type="GO" id="GO:0015421">
    <property type="term" value="F:ABC-type oligopeptide transporter activity"/>
    <property type="evidence" value="ECO:0007669"/>
    <property type="project" value="TreeGrafter"/>
</dbReference>
<evidence type="ECO:0000256" key="5">
    <source>
        <dbReference type="ARBA" id="ARBA00022448"/>
    </source>
</evidence>
<evidence type="ECO:0000256" key="3">
    <source>
        <dbReference type="ARBA" id="ARBA00005290"/>
    </source>
</evidence>
<evidence type="ECO:0000256" key="20">
    <source>
        <dbReference type="ARBA" id="ARBA00023136"/>
    </source>
</evidence>
<comment type="similarity">
    <text evidence="3">Belongs to the GPN-loop GTPase family.</text>
</comment>
<dbReference type="GO" id="GO:0005524">
    <property type="term" value="F:ATP binding"/>
    <property type="evidence" value="ECO:0007669"/>
    <property type="project" value="UniProtKB-KW"/>
</dbReference>
<dbReference type="Gene3D" id="1.20.1560.10">
    <property type="entry name" value="ABC transporter type 1, transmembrane domain"/>
    <property type="match status" value="1"/>
</dbReference>
<dbReference type="PRINTS" id="PR00449">
    <property type="entry name" value="RASTRNSFRMNG"/>
</dbReference>
<dbReference type="Pfam" id="PF00664">
    <property type="entry name" value="ABC_membrane"/>
    <property type="match status" value="1"/>
</dbReference>
<keyword evidence="11" id="KW-0999">Mitochondrion inner membrane</keyword>
<keyword evidence="12" id="KW-0378">Hydrolase</keyword>
<feature type="coiled-coil region" evidence="24">
    <location>
        <begin position="287"/>
        <end position="319"/>
    </location>
</feature>
<keyword evidence="19" id="KW-0342">GTP-binding</keyword>
<dbReference type="InterPro" id="IPR039421">
    <property type="entry name" value="Type_1_exporter"/>
</dbReference>
<dbReference type="GO" id="GO:0090374">
    <property type="term" value="P:oligopeptide export from mitochondrion"/>
    <property type="evidence" value="ECO:0007669"/>
    <property type="project" value="TreeGrafter"/>
</dbReference>
<dbReference type="InterPro" id="IPR036640">
    <property type="entry name" value="ABC1_TM_sf"/>
</dbReference>
<dbReference type="InterPro" id="IPR030230">
    <property type="entry name" value="Gpn1/Npa3/XAB1"/>
</dbReference>
<dbReference type="CDD" id="cd18574">
    <property type="entry name" value="ABC_6TM_ABCB8_like"/>
    <property type="match status" value="1"/>
</dbReference>
<keyword evidence="17" id="KW-0406">Ion transport</keyword>
<evidence type="ECO:0000256" key="26">
    <source>
        <dbReference type="SAM" id="Phobius"/>
    </source>
</evidence>
<evidence type="ECO:0000256" key="19">
    <source>
        <dbReference type="ARBA" id="ARBA00023134"/>
    </source>
</evidence>
<dbReference type="CDD" id="cd17870">
    <property type="entry name" value="GPN1"/>
    <property type="match status" value="1"/>
</dbReference>
<organism evidence="29 30">
    <name type="scientific">Coemansia spiralis</name>
    <dbReference type="NCBI Taxonomy" id="417178"/>
    <lineage>
        <taxon>Eukaryota</taxon>
        <taxon>Fungi</taxon>
        <taxon>Fungi incertae sedis</taxon>
        <taxon>Zoopagomycota</taxon>
        <taxon>Kickxellomycotina</taxon>
        <taxon>Kickxellomycetes</taxon>
        <taxon>Kickxellales</taxon>
        <taxon>Kickxellaceae</taxon>
        <taxon>Coemansia</taxon>
    </lineage>
</organism>
<dbReference type="InterPro" id="IPR027417">
    <property type="entry name" value="P-loop_NTPase"/>
</dbReference>
<keyword evidence="10" id="KW-0547">Nucleotide-binding</keyword>
<feature type="domain" description="ABC transporter" evidence="27">
    <location>
        <begin position="729"/>
        <end position="967"/>
    </location>
</feature>
<dbReference type="GO" id="GO:0005525">
    <property type="term" value="F:GTP binding"/>
    <property type="evidence" value="ECO:0007669"/>
    <property type="project" value="UniProtKB-KW"/>
</dbReference>
<dbReference type="Pfam" id="PF00005">
    <property type="entry name" value="ABC_tran"/>
    <property type="match status" value="1"/>
</dbReference>
<keyword evidence="20 26" id="KW-0472">Membrane</keyword>
<dbReference type="InterPro" id="IPR011527">
    <property type="entry name" value="ABC1_TM_dom"/>
</dbReference>
<dbReference type="SUPFAM" id="SSF52540">
    <property type="entry name" value="P-loop containing nucleoside triphosphate hydrolases"/>
    <property type="match status" value="2"/>
</dbReference>
<dbReference type="InterPro" id="IPR003439">
    <property type="entry name" value="ABC_transporter-like_ATP-bd"/>
</dbReference>
<evidence type="ECO:0000256" key="21">
    <source>
        <dbReference type="ARBA" id="ARBA00040439"/>
    </source>
</evidence>
<feature type="transmembrane region" description="Helical" evidence="26">
    <location>
        <begin position="553"/>
        <end position="571"/>
    </location>
</feature>
<dbReference type="PANTHER" id="PTHR43394">
    <property type="entry name" value="ATP-DEPENDENT PERMEASE MDL1, MITOCHONDRIAL"/>
    <property type="match status" value="1"/>
</dbReference>
<evidence type="ECO:0000313" key="29">
    <source>
        <dbReference type="EMBL" id="KAJ2682448.1"/>
    </source>
</evidence>
<dbReference type="Pfam" id="PF03029">
    <property type="entry name" value="ATP_bind_1"/>
    <property type="match status" value="1"/>
</dbReference>
<keyword evidence="16 26" id="KW-1133">Transmembrane helix</keyword>
<evidence type="ECO:0000256" key="18">
    <source>
        <dbReference type="ARBA" id="ARBA00023128"/>
    </source>
</evidence>
<reference evidence="29" key="1">
    <citation type="submission" date="2022-07" db="EMBL/GenBank/DDBJ databases">
        <title>Phylogenomic reconstructions and comparative analyses of Kickxellomycotina fungi.</title>
        <authorList>
            <person name="Reynolds N.K."/>
            <person name="Stajich J.E."/>
            <person name="Barry K."/>
            <person name="Grigoriev I.V."/>
            <person name="Crous P."/>
            <person name="Smith M.E."/>
        </authorList>
    </citation>
    <scope>NUCLEOTIDE SEQUENCE</scope>
    <source>
        <strain evidence="29">CBS 109367</strain>
    </source>
</reference>
<evidence type="ECO:0000256" key="12">
    <source>
        <dbReference type="ARBA" id="ARBA00022801"/>
    </source>
</evidence>
<dbReference type="Gene3D" id="3.40.50.300">
    <property type="entry name" value="P-loop containing nucleotide triphosphate hydrolases"/>
    <property type="match status" value="2"/>
</dbReference>
<sequence length="970" mass="106745">MSESNQPVAATAASTHTDQPPATAADKPKDAPINIIMIGMAGSGKTTLMQRINAYLHERKTPPYVLNLDPAVTKLPFQANIDIRDTVDYKQVMKEYNLGPNGGILTSLNLFTTKLDQVMQIVDKRAGDNKYFLYDTPGQIEIFTWSASGSIITNTLAATYPTVVVYVVDTPRTASPTTFMSNMMYACSILYKTQLPFLLAFNKTDVVSHDFAVSWMNDFEAFQQALMGQEEGFMNSLMNSMSLVLDEFYNHLRVVGVSAMTGLGLDEFFEKIDEAVKEYYEEYKPAMQRQMEKKREAEREQKKENLQRLMADLSVTEGKEVHLVGGVAAYLYVKKRAPVYCEAPAALKSEGSVRLRLLHEQSAKLSQKMQLMREEIEEGDKKRAALPKSLFAFIVRLIAPECWLFIGVALTAVGAAVVNLWTPVVTGDLINVIARSIQAASFDEGMLEALRSPAKKLFVLFVANGLLTFAHTTLVTVLGERIGMRLHSQAMQSLLNHDLAFFDSAQSGELVSRLTADVAEFQSTFKKLVTQGLKSVTLTAGVVARLVWLSPQLTLTLVSTMPAAYLGLMYYGRFLRVLRRETRDWETVSSGIAGEAISSIRTVRALSAESAELSLYREARGAESACSNRFGMHMGAFRGLTNVAIGSMVLSVLYRGGQLVARAEMTPGDLMAFMIATQAAQRALESLGSLMGQSVRARGAVLRVREIIHLTPSIPASGGMRLPGLQGHVRFMDVNFSYPSRPDTQVLHHFNLDIPAGKVTALCGLSGSGKSTVAALLERFYDPTAGEIWVDAVPLKHLDPSWHRAQIGFIPQDPALFSTSIRENLLLANPLATDAQIKEACLQANAHEFISAFPHGYETIVGERGTLLSGGQKQRISIARAILRDPRILILDEATSSLDAESERLVQMALDRVMVGRTVLVIAHRLSTIRNADRIVVMANVPGHVVEIGSHEELLAKQGAYYKLFTDSKL</sequence>
<keyword evidence="15" id="KW-0630">Potassium</keyword>
<dbReference type="GO" id="GO:0003924">
    <property type="term" value="F:GTPase activity"/>
    <property type="evidence" value="ECO:0007669"/>
    <property type="project" value="InterPro"/>
</dbReference>
<dbReference type="PANTHER" id="PTHR43394:SF17">
    <property type="entry name" value="MITOCHONDRIAL POTASSIUM CHANNEL ATP-BINDING SUBUNIT"/>
    <property type="match status" value="1"/>
</dbReference>
<feature type="region of interest" description="Disordered" evidence="25">
    <location>
        <begin position="1"/>
        <end position="28"/>
    </location>
</feature>
<keyword evidence="24" id="KW-0175">Coiled coil</keyword>
<dbReference type="GO" id="GO:0005743">
    <property type="term" value="C:mitochondrial inner membrane"/>
    <property type="evidence" value="ECO:0007669"/>
    <property type="project" value="UniProtKB-SubCell"/>
</dbReference>
<evidence type="ECO:0000256" key="6">
    <source>
        <dbReference type="ARBA" id="ARBA00022490"/>
    </source>
</evidence>
<protein>
    <recommendedName>
        <fullName evidence="4">GPN-loop GTPase 1</fullName>
    </recommendedName>
    <alternativeName>
        <fullName evidence="23">ATP-binding cassette sub-family B member 8, mitochondrial</fullName>
    </alternativeName>
    <alternativeName>
        <fullName evidence="21">Mitochondrial potassium channel ATP-binding subunit</fullName>
    </alternativeName>
    <alternativeName>
        <fullName evidence="22">Mitochondrial sulfonylurea-receptor</fullName>
    </alternativeName>
</protein>
<gene>
    <name evidence="29" type="ORF">IWW39_005995</name>
</gene>
<keyword evidence="6" id="KW-0963">Cytoplasm</keyword>
<dbReference type="Proteomes" id="UP001151516">
    <property type="component" value="Unassembled WGS sequence"/>
</dbReference>
<keyword evidence="13" id="KW-0067">ATP-binding</keyword>
<feature type="coiled-coil region" evidence="24">
    <location>
        <begin position="355"/>
        <end position="382"/>
    </location>
</feature>
<dbReference type="FunFam" id="3.40.50.300:FF:000403">
    <property type="entry name" value="ATP-binding cassette sub-family B member 8, mitochondrial"/>
    <property type="match status" value="1"/>
</dbReference>
<keyword evidence="14" id="KW-0809">Transit peptide</keyword>
<feature type="compositionally biased region" description="Polar residues" evidence="25">
    <location>
        <begin position="1"/>
        <end position="18"/>
    </location>
</feature>
<keyword evidence="18" id="KW-0496">Mitochondrion</keyword>
<comment type="caution">
    <text evidence="29">The sequence shown here is derived from an EMBL/GenBank/DDBJ whole genome shotgun (WGS) entry which is preliminary data.</text>
</comment>
<evidence type="ECO:0000256" key="11">
    <source>
        <dbReference type="ARBA" id="ARBA00022792"/>
    </source>
</evidence>
<proteinExistence type="inferred from homology"/>
<evidence type="ECO:0000256" key="22">
    <source>
        <dbReference type="ARBA" id="ARBA00041416"/>
    </source>
</evidence>
<dbReference type="GO" id="GO:0016887">
    <property type="term" value="F:ATP hydrolysis activity"/>
    <property type="evidence" value="ECO:0007669"/>
    <property type="project" value="InterPro"/>
</dbReference>
<evidence type="ECO:0000256" key="24">
    <source>
        <dbReference type="SAM" id="Coils"/>
    </source>
</evidence>
<comment type="subcellular location">
    <subcellularLocation>
        <location evidence="2">Cytoplasm</location>
    </subcellularLocation>
    <subcellularLocation>
        <location evidence="1">Mitochondrion inner membrane</location>
        <topology evidence="1">Multi-pass membrane protein</topology>
    </subcellularLocation>
</comment>
<evidence type="ECO:0000256" key="1">
    <source>
        <dbReference type="ARBA" id="ARBA00004448"/>
    </source>
</evidence>
<dbReference type="CDD" id="cd03249">
    <property type="entry name" value="ABC_MTABC3_MDL1_MDL2"/>
    <property type="match status" value="1"/>
</dbReference>
<feature type="transmembrane region" description="Helical" evidence="26">
    <location>
        <begin position="403"/>
        <end position="421"/>
    </location>
</feature>
<evidence type="ECO:0000259" key="27">
    <source>
        <dbReference type="PROSITE" id="PS50893"/>
    </source>
</evidence>
<evidence type="ECO:0000256" key="2">
    <source>
        <dbReference type="ARBA" id="ARBA00004496"/>
    </source>
</evidence>
<keyword evidence="7" id="KW-0633">Potassium transport</keyword>
<keyword evidence="9 26" id="KW-0812">Transmembrane</keyword>
<dbReference type="CDD" id="cd22249">
    <property type="entry name" value="UDM1_RNF168_RNF169-like"/>
    <property type="match status" value="1"/>
</dbReference>
<evidence type="ECO:0000256" key="4">
    <source>
        <dbReference type="ARBA" id="ARBA00014579"/>
    </source>
</evidence>
<evidence type="ECO:0000256" key="17">
    <source>
        <dbReference type="ARBA" id="ARBA00023065"/>
    </source>
</evidence>
<dbReference type="SMART" id="SM00382">
    <property type="entry name" value="AAA"/>
    <property type="match status" value="2"/>
</dbReference>
<dbReference type="AlphaFoldDB" id="A0A9W8GDH5"/>
<evidence type="ECO:0000256" key="14">
    <source>
        <dbReference type="ARBA" id="ARBA00022946"/>
    </source>
</evidence>
<dbReference type="PROSITE" id="PS00211">
    <property type="entry name" value="ABC_TRANSPORTER_1"/>
    <property type="match status" value="1"/>
</dbReference>
<dbReference type="InterPro" id="IPR003593">
    <property type="entry name" value="AAA+_ATPase"/>
</dbReference>
<accession>A0A9W8GDH5</accession>
<evidence type="ECO:0000256" key="13">
    <source>
        <dbReference type="ARBA" id="ARBA00022840"/>
    </source>
</evidence>
<dbReference type="OrthoDB" id="6500128at2759"/>
<feature type="domain" description="ABC transmembrane type-1" evidence="28">
    <location>
        <begin position="406"/>
        <end position="696"/>
    </location>
</feature>
<feature type="transmembrane region" description="Helical" evidence="26">
    <location>
        <begin position="457"/>
        <end position="478"/>
    </location>
</feature>
<evidence type="ECO:0000256" key="23">
    <source>
        <dbReference type="ARBA" id="ARBA00042968"/>
    </source>
</evidence>
<dbReference type="PROSITE" id="PS50893">
    <property type="entry name" value="ABC_TRANSPORTER_2"/>
    <property type="match status" value="1"/>
</dbReference>
<dbReference type="FunFam" id="3.40.50.300:FF:000579">
    <property type="entry name" value="GPN-loop GTPase"/>
    <property type="match status" value="1"/>
</dbReference>
<dbReference type="InterPro" id="IPR004130">
    <property type="entry name" value="Gpn"/>
</dbReference>
<evidence type="ECO:0000256" key="16">
    <source>
        <dbReference type="ARBA" id="ARBA00022989"/>
    </source>
</evidence>
<keyword evidence="8" id="KW-0597">Phosphoprotein</keyword>
<dbReference type="PROSITE" id="PS50929">
    <property type="entry name" value="ABC_TM1F"/>
    <property type="match status" value="1"/>
</dbReference>
<evidence type="ECO:0000259" key="28">
    <source>
        <dbReference type="PROSITE" id="PS50929"/>
    </source>
</evidence>
<evidence type="ECO:0000256" key="9">
    <source>
        <dbReference type="ARBA" id="ARBA00022692"/>
    </source>
</evidence>
<evidence type="ECO:0000313" key="30">
    <source>
        <dbReference type="Proteomes" id="UP001151516"/>
    </source>
</evidence>
<keyword evidence="30" id="KW-1185">Reference proteome</keyword>
<dbReference type="InterPro" id="IPR017871">
    <property type="entry name" value="ABC_transporter-like_CS"/>
</dbReference>
<evidence type="ECO:0000256" key="10">
    <source>
        <dbReference type="ARBA" id="ARBA00022741"/>
    </source>
</evidence>